<evidence type="ECO:0000313" key="3">
    <source>
        <dbReference type="Proteomes" id="UP001303046"/>
    </source>
</evidence>
<dbReference type="Pfam" id="PF00078">
    <property type="entry name" value="RVT_1"/>
    <property type="match status" value="1"/>
</dbReference>
<dbReference type="EMBL" id="JAVFWL010000006">
    <property type="protein sequence ID" value="KAK6765449.1"/>
    <property type="molecule type" value="Genomic_DNA"/>
</dbReference>
<dbReference type="Proteomes" id="UP001303046">
    <property type="component" value="Unassembled WGS sequence"/>
</dbReference>
<evidence type="ECO:0000259" key="1">
    <source>
        <dbReference type="PROSITE" id="PS50878"/>
    </source>
</evidence>
<comment type="caution">
    <text evidence="2">The sequence shown here is derived from an EMBL/GenBank/DDBJ whole genome shotgun (WGS) entry which is preliminary data.</text>
</comment>
<reference evidence="2 3" key="1">
    <citation type="submission" date="2023-08" db="EMBL/GenBank/DDBJ databases">
        <title>A Necator americanus chromosomal reference genome.</title>
        <authorList>
            <person name="Ilik V."/>
            <person name="Petrzelkova K.J."/>
            <person name="Pardy F."/>
            <person name="Fuh T."/>
            <person name="Niatou-Singa F.S."/>
            <person name="Gouil Q."/>
            <person name="Baker L."/>
            <person name="Ritchie M.E."/>
            <person name="Jex A.R."/>
            <person name="Gazzola D."/>
            <person name="Li H."/>
            <person name="Toshio Fujiwara R."/>
            <person name="Zhan B."/>
            <person name="Aroian R.V."/>
            <person name="Pafco B."/>
            <person name="Schwarz E.M."/>
        </authorList>
    </citation>
    <scope>NUCLEOTIDE SEQUENCE [LARGE SCALE GENOMIC DNA]</scope>
    <source>
        <strain evidence="2 3">Aroian</strain>
        <tissue evidence="2">Whole animal</tissue>
    </source>
</reference>
<accession>A0ABR1ES31</accession>
<protein>
    <recommendedName>
        <fullName evidence="1">Reverse transcriptase domain-containing protein</fullName>
    </recommendedName>
</protein>
<dbReference type="InterPro" id="IPR043128">
    <property type="entry name" value="Rev_trsase/Diguanyl_cyclase"/>
</dbReference>
<keyword evidence="3" id="KW-1185">Reference proteome</keyword>
<feature type="domain" description="Reverse transcriptase" evidence="1">
    <location>
        <begin position="1"/>
        <end position="130"/>
    </location>
</feature>
<dbReference type="InterPro" id="IPR043502">
    <property type="entry name" value="DNA/RNA_pol_sf"/>
</dbReference>
<name>A0ABR1ES31_NECAM</name>
<evidence type="ECO:0000313" key="2">
    <source>
        <dbReference type="EMBL" id="KAK6765449.1"/>
    </source>
</evidence>
<dbReference type="SUPFAM" id="SSF56672">
    <property type="entry name" value="DNA/RNA polymerases"/>
    <property type="match status" value="1"/>
</dbReference>
<dbReference type="PROSITE" id="PS50878">
    <property type="entry name" value="RT_POL"/>
    <property type="match status" value="1"/>
</dbReference>
<dbReference type="PANTHER" id="PTHR47027:SF20">
    <property type="entry name" value="REVERSE TRANSCRIPTASE-LIKE PROTEIN WITH RNA-DIRECTED DNA POLYMERASE DOMAIN"/>
    <property type="match status" value="1"/>
</dbReference>
<sequence>MRLASMEFQENFILFVRLIKDMNRRITAAVRTPAGCTTPFEVESGVRQGVVAGPFLFNFAVDDIMRRTIEQCPADVISAPFARPLVDLEYADDVVIFASSSAQLQHVVDLVSKLAVAYGLRLRSDKCKQM</sequence>
<organism evidence="2 3">
    <name type="scientific">Necator americanus</name>
    <name type="common">Human hookworm</name>
    <dbReference type="NCBI Taxonomy" id="51031"/>
    <lineage>
        <taxon>Eukaryota</taxon>
        <taxon>Metazoa</taxon>
        <taxon>Ecdysozoa</taxon>
        <taxon>Nematoda</taxon>
        <taxon>Chromadorea</taxon>
        <taxon>Rhabditida</taxon>
        <taxon>Rhabditina</taxon>
        <taxon>Rhabditomorpha</taxon>
        <taxon>Strongyloidea</taxon>
        <taxon>Ancylostomatidae</taxon>
        <taxon>Bunostominae</taxon>
        <taxon>Necator</taxon>
    </lineage>
</organism>
<proteinExistence type="predicted"/>
<dbReference type="Gene3D" id="3.30.70.270">
    <property type="match status" value="1"/>
</dbReference>
<gene>
    <name evidence="2" type="primary">Necator_chrX.g25554</name>
    <name evidence="2" type="ORF">RB195_025388</name>
</gene>
<dbReference type="PANTHER" id="PTHR47027">
    <property type="entry name" value="REVERSE TRANSCRIPTASE DOMAIN-CONTAINING PROTEIN"/>
    <property type="match status" value="1"/>
</dbReference>
<dbReference type="InterPro" id="IPR000477">
    <property type="entry name" value="RT_dom"/>
</dbReference>